<proteinExistence type="predicted"/>
<protein>
    <submittedName>
        <fullName evidence="2">Uncharacterized protein</fullName>
    </submittedName>
</protein>
<feature type="transmembrane region" description="Helical" evidence="1">
    <location>
        <begin position="115"/>
        <end position="139"/>
    </location>
</feature>
<feature type="transmembrane region" description="Helical" evidence="1">
    <location>
        <begin position="151"/>
        <end position="172"/>
    </location>
</feature>
<name>A0A3G4ZSU6_9VIRU</name>
<keyword evidence="1" id="KW-0472">Membrane</keyword>
<evidence type="ECO:0000313" key="2">
    <source>
        <dbReference type="EMBL" id="AYV77957.1"/>
    </source>
</evidence>
<gene>
    <name evidence="2" type="ORF">Edafosvirus3_35</name>
</gene>
<reference evidence="2" key="1">
    <citation type="submission" date="2018-10" db="EMBL/GenBank/DDBJ databases">
        <title>Hidden diversity of soil giant viruses.</title>
        <authorList>
            <person name="Schulz F."/>
            <person name="Alteio L."/>
            <person name="Goudeau D."/>
            <person name="Ryan E.M."/>
            <person name="Malmstrom R.R."/>
            <person name="Blanchard J."/>
            <person name="Woyke T."/>
        </authorList>
    </citation>
    <scope>NUCLEOTIDE SEQUENCE</scope>
    <source>
        <strain evidence="2">EDV1</strain>
    </source>
</reference>
<evidence type="ECO:0000256" key="1">
    <source>
        <dbReference type="SAM" id="Phobius"/>
    </source>
</evidence>
<organism evidence="2">
    <name type="scientific">Edafosvirus sp</name>
    <dbReference type="NCBI Taxonomy" id="2487765"/>
    <lineage>
        <taxon>Viruses</taxon>
        <taxon>Varidnaviria</taxon>
        <taxon>Bamfordvirae</taxon>
        <taxon>Nucleocytoviricota</taxon>
        <taxon>Megaviricetes</taxon>
        <taxon>Imitervirales</taxon>
        <taxon>Mimiviridae</taxon>
        <taxon>Klosneuvirinae</taxon>
    </lineage>
</organism>
<sequence>MDNEEKAFENLELGYHPVNENNKCISLKRSKWYCMVTYLVVLACMIMSVILSAPNYNYKFDDHCGYGRMTNDSICICYSGYIQLIDKWQPCNYQLKSHMTSFLSQLWFGYLGVGYFYIGYTLVGLAEILWTFIFIIMCYKKTINNACTQHILFLLMFFWLFSAYLFLCNVFHDSNDRGLI</sequence>
<dbReference type="EMBL" id="MK072068">
    <property type="protein sequence ID" value="AYV77957.1"/>
    <property type="molecule type" value="Genomic_DNA"/>
</dbReference>
<feature type="transmembrane region" description="Helical" evidence="1">
    <location>
        <begin position="32"/>
        <end position="53"/>
    </location>
</feature>
<accession>A0A3G4ZSU6</accession>
<keyword evidence="1" id="KW-1133">Transmembrane helix</keyword>
<keyword evidence="1" id="KW-0812">Transmembrane</keyword>